<evidence type="ECO:0000313" key="3">
    <source>
        <dbReference type="Proteomes" id="UP000237423"/>
    </source>
</evidence>
<dbReference type="RefSeq" id="WP_103972943.1">
    <property type="nucleotide sequence ID" value="NZ_PGFZ01000001.1"/>
</dbReference>
<dbReference type="Pfam" id="PF12697">
    <property type="entry name" value="Abhydrolase_6"/>
    <property type="match status" value="1"/>
</dbReference>
<dbReference type="Gene3D" id="3.40.50.1820">
    <property type="entry name" value="alpha/beta hydrolase"/>
    <property type="match status" value="1"/>
</dbReference>
<dbReference type="Proteomes" id="UP000237423">
    <property type="component" value="Unassembled WGS sequence"/>
</dbReference>
<reference evidence="2 3" key="1">
    <citation type="submission" date="2017-11" db="EMBL/GenBank/DDBJ databases">
        <title>Draft Genome Sequence of Methylobacter psychrotolerans Sph1T, an Obligate Methanotroph from Low-Temperature Environments.</title>
        <authorList>
            <person name="Oshkin I.Y."/>
            <person name="Miroshnikov K."/>
            <person name="Belova S.E."/>
            <person name="Korzhenkov A."/>
            <person name="Toshchakov S.V."/>
            <person name="Dedysh S.N."/>
        </authorList>
    </citation>
    <scope>NUCLEOTIDE SEQUENCE [LARGE SCALE GENOMIC DNA]</scope>
    <source>
        <strain evidence="2 3">Sph1</strain>
    </source>
</reference>
<proteinExistence type="predicted"/>
<evidence type="ECO:0000313" key="2">
    <source>
        <dbReference type="EMBL" id="POZ53103.1"/>
    </source>
</evidence>
<dbReference type="SUPFAM" id="SSF53474">
    <property type="entry name" value="alpha/beta-Hydrolases"/>
    <property type="match status" value="1"/>
</dbReference>
<dbReference type="PANTHER" id="PTHR43358:SF4">
    <property type="entry name" value="ALPHA_BETA HYDROLASE FOLD-1 DOMAIN-CONTAINING PROTEIN"/>
    <property type="match status" value="1"/>
</dbReference>
<organism evidence="2 3">
    <name type="scientific">Methylovulum psychrotolerans</name>
    <dbReference type="NCBI Taxonomy" id="1704499"/>
    <lineage>
        <taxon>Bacteria</taxon>
        <taxon>Pseudomonadati</taxon>
        <taxon>Pseudomonadota</taxon>
        <taxon>Gammaproteobacteria</taxon>
        <taxon>Methylococcales</taxon>
        <taxon>Methylococcaceae</taxon>
        <taxon>Methylovulum</taxon>
    </lineage>
</organism>
<comment type="caution">
    <text evidence="2">The sequence shown here is derived from an EMBL/GenBank/DDBJ whole genome shotgun (WGS) entry which is preliminary data.</text>
</comment>
<name>A0A2S5CQL7_9GAMM</name>
<accession>A0A2S5CQL7</accession>
<keyword evidence="2" id="KW-0378">Hydrolase</keyword>
<dbReference type="PANTHER" id="PTHR43358">
    <property type="entry name" value="ALPHA/BETA-HYDROLASE"/>
    <property type="match status" value="1"/>
</dbReference>
<dbReference type="GO" id="GO:0016787">
    <property type="term" value="F:hydrolase activity"/>
    <property type="evidence" value="ECO:0007669"/>
    <property type="project" value="UniProtKB-KW"/>
</dbReference>
<dbReference type="InterPro" id="IPR000073">
    <property type="entry name" value="AB_hydrolase_1"/>
</dbReference>
<dbReference type="AlphaFoldDB" id="A0A2S5CQL7"/>
<dbReference type="EMBL" id="PGFZ01000001">
    <property type="protein sequence ID" value="POZ53103.1"/>
    <property type="molecule type" value="Genomic_DNA"/>
</dbReference>
<dbReference type="InterPro" id="IPR052920">
    <property type="entry name" value="DNA-binding_regulatory"/>
</dbReference>
<gene>
    <name evidence="2" type="ORF">AADEFJLK_00113</name>
</gene>
<dbReference type="InterPro" id="IPR029058">
    <property type="entry name" value="AB_hydrolase_fold"/>
</dbReference>
<protein>
    <submittedName>
        <fullName evidence="2">Alpha/beta hydrolase</fullName>
    </submittedName>
</protein>
<sequence length="298" mass="31825">MSKFPLYLFIRRLLIGLGVALVLVVFAAWQAGSELIKPAAWTVGDAPADLQGVTVHIPLASGGAVAGWWLQGQAGQGVVVLLHGVKADRWAMSARAQFLRRAGYSVLLVDLPAHGESTGQYITFGVNEGEAVKAMLAYLRRQVPGEKVGVIGVSLGAAAVVLAKATPPPDAVVVESMFPTIEDAVTDRMVHYFGPLGRGVAPLLLWQLPWRLGISTGQLHPIDEIGALAAPVLVASGTEDPLTTLPEARRIFAAAKEPKQFWAVEGAAHWDLHAYNPAAYQAKILPFLAAYLPRKVRP</sequence>
<evidence type="ECO:0000259" key="1">
    <source>
        <dbReference type="Pfam" id="PF12697"/>
    </source>
</evidence>
<feature type="domain" description="AB hydrolase-1" evidence="1">
    <location>
        <begin position="79"/>
        <end position="278"/>
    </location>
</feature>